<gene>
    <name evidence="5" type="ORF">P167DRAFT_558832</name>
</gene>
<comment type="similarity">
    <text evidence="2">Belongs to the NSA1 family.</text>
</comment>
<evidence type="ECO:0000256" key="3">
    <source>
        <dbReference type="ARBA" id="ARBA00011187"/>
    </source>
</evidence>
<organism evidence="5 6">
    <name type="scientific">Morchella conica CCBAS932</name>
    <dbReference type="NCBI Taxonomy" id="1392247"/>
    <lineage>
        <taxon>Eukaryota</taxon>
        <taxon>Fungi</taxon>
        <taxon>Dikarya</taxon>
        <taxon>Ascomycota</taxon>
        <taxon>Pezizomycotina</taxon>
        <taxon>Pezizomycetes</taxon>
        <taxon>Pezizales</taxon>
        <taxon>Morchellaceae</taxon>
        <taxon>Morchella</taxon>
    </lineage>
</organism>
<evidence type="ECO:0000256" key="1">
    <source>
        <dbReference type="ARBA" id="ARBA00002889"/>
    </source>
</evidence>
<sequence length="459" mass="49059">MKFAIGDDVGQVKVITTTRGIDTSVQTSARAKIVSFLEPNRNAAIQAMQVLRFRGRDGIIAVASKGGLIRLLDPTVLPLAPESDQILHTHQLPGGTDTNIIGLGHTSSGILYAATSTGHIAFLTQFADASSTIAVATHDFPGGGSDFSAVGVHAEQHDGVPKAVALGGKDRDVEIWESSVVEGKVMWRSVWKAKNVKPTKLGLEVPVWVSNIIFLPCSPPPPPPPAAAVPGKGRRHAPAPTTTGAYRLAVSTHHSHLRLYDTTVSRRPVFTTTLSRTPILTLHLHPSTPTNAAAPLTSGKEAPETTNTLQELHFVYSDKNGYFGLYSTATRRPLGIYKGCTGAVLASAAVGELVAGVGFDRYLWVYEGAERGVVSRVYVKTKGTAVVVLDGEDEVVVVEGKKKDEEAEVWDELEEVGDGELGGGRKMGEGDYTEALVTIKRKKMSRPRAPGGDKKRRIV</sequence>
<evidence type="ECO:0000313" key="5">
    <source>
        <dbReference type="EMBL" id="RPB12561.1"/>
    </source>
</evidence>
<dbReference type="InterPro" id="IPR015943">
    <property type="entry name" value="WD40/YVTN_repeat-like_dom_sf"/>
</dbReference>
<protein>
    <recommendedName>
        <fullName evidence="4">Ribosome biogenesis protein NSA1</fullName>
    </recommendedName>
</protein>
<dbReference type="EMBL" id="ML119128">
    <property type="protein sequence ID" value="RPB12561.1"/>
    <property type="molecule type" value="Genomic_DNA"/>
</dbReference>
<evidence type="ECO:0000313" key="6">
    <source>
        <dbReference type="Proteomes" id="UP000277580"/>
    </source>
</evidence>
<dbReference type="InterPro" id="IPR036322">
    <property type="entry name" value="WD40_repeat_dom_sf"/>
</dbReference>
<dbReference type="PANTHER" id="PTHR16038">
    <property type="entry name" value="NOP SEVEN ASSOCIATED PROTEIN 1"/>
    <property type="match status" value="1"/>
</dbReference>
<dbReference type="InterPro" id="IPR037379">
    <property type="entry name" value="WDR74/Nsa1"/>
</dbReference>
<reference evidence="5 6" key="1">
    <citation type="journal article" date="2018" name="Nat. Ecol. Evol.">
        <title>Pezizomycetes genomes reveal the molecular basis of ectomycorrhizal truffle lifestyle.</title>
        <authorList>
            <person name="Murat C."/>
            <person name="Payen T."/>
            <person name="Noel B."/>
            <person name="Kuo A."/>
            <person name="Morin E."/>
            <person name="Chen J."/>
            <person name="Kohler A."/>
            <person name="Krizsan K."/>
            <person name="Balestrini R."/>
            <person name="Da Silva C."/>
            <person name="Montanini B."/>
            <person name="Hainaut M."/>
            <person name="Levati E."/>
            <person name="Barry K.W."/>
            <person name="Belfiori B."/>
            <person name="Cichocki N."/>
            <person name="Clum A."/>
            <person name="Dockter R.B."/>
            <person name="Fauchery L."/>
            <person name="Guy J."/>
            <person name="Iotti M."/>
            <person name="Le Tacon F."/>
            <person name="Lindquist E.A."/>
            <person name="Lipzen A."/>
            <person name="Malagnac F."/>
            <person name="Mello A."/>
            <person name="Molinier V."/>
            <person name="Miyauchi S."/>
            <person name="Poulain J."/>
            <person name="Riccioni C."/>
            <person name="Rubini A."/>
            <person name="Sitrit Y."/>
            <person name="Splivallo R."/>
            <person name="Traeger S."/>
            <person name="Wang M."/>
            <person name="Zifcakova L."/>
            <person name="Wipf D."/>
            <person name="Zambonelli A."/>
            <person name="Paolocci F."/>
            <person name="Nowrousian M."/>
            <person name="Ottonello S."/>
            <person name="Baldrian P."/>
            <person name="Spatafora J.W."/>
            <person name="Henrissat B."/>
            <person name="Nagy L.G."/>
            <person name="Aury J.M."/>
            <person name="Wincker P."/>
            <person name="Grigoriev I.V."/>
            <person name="Bonfante P."/>
            <person name="Martin F.M."/>
        </authorList>
    </citation>
    <scope>NUCLEOTIDE SEQUENCE [LARGE SCALE GENOMIC DNA]</scope>
    <source>
        <strain evidence="5 6">CCBAS932</strain>
    </source>
</reference>
<dbReference type="OrthoDB" id="18388at2759"/>
<dbReference type="InParanoid" id="A0A3N4KW30"/>
<dbReference type="GO" id="GO:0005730">
    <property type="term" value="C:nucleolus"/>
    <property type="evidence" value="ECO:0007669"/>
    <property type="project" value="InterPro"/>
</dbReference>
<accession>A0A3N4KW30</accession>
<dbReference type="GO" id="GO:0042273">
    <property type="term" value="P:ribosomal large subunit biogenesis"/>
    <property type="evidence" value="ECO:0007669"/>
    <property type="project" value="InterPro"/>
</dbReference>
<proteinExistence type="inferred from homology"/>
<evidence type="ECO:0000256" key="4">
    <source>
        <dbReference type="ARBA" id="ARBA00014234"/>
    </source>
</evidence>
<dbReference type="STRING" id="1392247.A0A3N4KW30"/>
<dbReference type="PANTHER" id="PTHR16038:SF4">
    <property type="entry name" value="WD REPEAT-CONTAINING PROTEIN 74"/>
    <property type="match status" value="1"/>
</dbReference>
<keyword evidence="6" id="KW-1185">Reference proteome</keyword>
<comment type="function">
    <text evidence="1">Involved in the biogenesis of the 60S ribosomal subunit.</text>
</comment>
<dbReference type="Proteomes" id="UP000277580">
    <property type="component" value="Unassembled WGS sequence"/>
</dbReference>
<dbReference type="GO" id="GO:0030687">
    <property type="term" value="C:preribosome, large subunit precursor"/>
    <property type="evidence" value="ECO:0007669"/>
    <property type="project" value="TreeGrafter"/>
</dbReference>
<dbReference type="Gene3D" id="2.130.10.10">
    <property type="entry name" value="YVTN repeat-like/Quinoprotein amine dehydrogenase"/>
    <property type="match status" value="1"/>
</dbReference>
<name>A0A3N4KW30_9PEZI</name>
<dbReference type="SUPFAM" id="SSF50978">
    <property type="entry name" value="WD40 repeat-like"/>
    <property type="match status" value="1"/>
</dbReference>
<evidence type="ECO:0000256" key="2">
    <source>
        <dbReference type="ARBA" id="ARBA00007861"/>
    </source>
</evidence>
<dbReference type="FunCoup" id="A0A3N4KW30">
    <property type="interactions" value="598"/>
</dbReference>
<comment type="subunit">
    <text evidence="3">Component of the pre-66S ribosomal particle.</text>
</comment>
<dbReference type="AlphaFoldDB" id="A0A3N4KW30"/>